<proteinExistence type="predicted"/>
<accession>A0A7I4ES68</accession>
<reference evidence="1 2" key="2">
    <citation type="journal article" date="2018" name="Plant J.">
        <title>The Physcomitrella patens chromosome-scale assembly reveals moss genome structure and evolution.</title>
        <authorList>
            <person name="Lang D."/>
            <person name="Ullrich K.K."/>
            <person name="Murat F."/>
            <person name="Fuchs J."/>
            <person name="Jenkins J."/>
            <person name="Haas F.B."/>
            <person name="Piednoel M."/>
            <person name="Gundlach H."/>
            <person name="Van Bel M."/>
            <person name="Meyberg R."/>
            <person name="Vives C."/>
            <person name="Morata J."/>
            <person name="Symeonidi A."/>
            <person name="Hiss M."/>
            <person name="Muchero W."/>
            <person name="Kamisugi Y."/>
            <person name="Saleh O."/>
            <person name="Blanc G."/>
            <person name="Decker E.L."/>
            <person name="van Gessel N."/>
            <person name="Grimwood J."/>
            <person name="Hayes R.D."/>
            <person name="Graham S.W."/>
            <person name="Gunter L.E."/>
            <person name="McDaniel S.F."/>
            <person name="Hoernstein S.N.W."/>
            <person name="Larsson A."/>
            <person name="Li F.W."/>
            <person name="Perroud P.F."/>
            <person name="Phillips J."/>
            <person name="Ranjan P."/>
            <person name="Rokshar D.S."/>
            <person name="Rothfels C.J."/>
            <person name="Schneider L."/>
            <person name="Shu S."/>
            <person name="Stevenson D.W."/>
            <person name="Thummler F."/>
            <person name="Tillich M."/>
            <person name="Villarreal Aguilar J.C."/>
            <person name="Widiez T."/>
            <person name="Wong G.K."/>
            <person name="Wymore A."/>
            <person name="Zhang Y."/>
            <person name="Zimmer A.D."/>
            <person name="Quatrano R.S."/>
            <person name="Mayer K.F.X."/>
            <person name="Goodstein D."/>
            <person name="Casacuberta J.M."/>
            <person name="Vandepoele K."/>
            <person name="Reski R."/>
            <person name="Cuming A.C."/>
            <person name="Tuskan G.A."/>
            <person name="Maumus F."/>
            <person name="Salse J."/>
            <person name="Schmutz J."/>
            <person name="Rensing S.A."/>
        </authorList>
    </citation>
    <scope>NUCLEOTIDE SEQUENCE [LARGE SCALE GENOMIC DNA]</scope>
    <source>
        <strain evidence="1 2">cv. Gransden 2004</strain>
    </source>
</reference>
<reference evidence="1" key="3">
    <citation type="submission" date="2020-12" db="UniProtKB">
        <authorList>
            <consortium name="EnsemblPlants"/>
        </authorList>
    </citation>
    <scope>IDENTIFICATION</scope>
</reference>
<dbReference type="InParanoid" id="A0A7I4ES68"/>
<evidence type="ECO:0000313" key="2">
    <source>
        <dbReference type="Proteomes" id="UP000006727"/>
    </source>
</evidence>
<reference evidence="1 2" key="1">
    <citation type="journal article" date="2008" name="Science">
        <title>The Physcomitrella genome reveals evolutionary insights into the conquest of land by plants.</title>
        <authorList>
            <person name="Rensing S."/>
            <person name="Lang D."/>
            <person name="Zimmer A."/>
            <person name="Terry A."/>
            <person name="Salamov A."/>
            <person name="Shapiro H."/>
            <person name="Nishiyama T."/>
            <person name="Perroud P.-F."/>
            <person name="Lindquist E."/>
            <person name="Kamisugi Y."/>
            <person name="Tanahashi T."/>
            <person name="Sakakibara K."/>
            <person name="Fujita T."/>
            <person name="Oishi K."/>
            <person name="Shin-I T."/>
            <person name="Kuroki Y."/>
            <person name="Toyoda A."/>
            <person name="Suzuki Y."/>
            <person name="Hashimoto A."/>
            <person name="Yamaguchi K."/>
            <person name="Sugano A."/>
            <person name="Kohara Y."/>
            <person name="Fujiyama A."/>
            <person name="Anterola A."/>
            <person name="Aoki S."/>
            <person name="Ashton N."/>
            <person name="Barbazuk W.B."/>
            <person name="Barker E."/>
            <person name="Bennetzen J."/>
            <person name="Bezanilla M."/>
            <person name="Blankenship R."/>
            <person name="Cho S.H."/>
            <person name="Dutcher S."/>
            <person name="Estelle M."/>
            <person name="Fawcett J.A."/>
            <person name="Gundlach H."/>
            <person name="Hanada K."/>
            <person name="Heyl A."/>
            <person name="Hicks K.A."/>
            <person name="Hugh J."/>
            <person name="Lohr M."/>
            <person name="Mayer K."/>
            <person name="Melkozernov A."/>
            <person name="Murata T."/>
            <person name="Nelson D."/>
            <person name="Pils B."/>
            <person name="Prigge M."/>
            <person name="Reiss B."/>
            <person name="Renner T."/>
            <person name="Rombauts S."/>
            <person name="Rushton P."/>
            <person name="Sanderfoot A."/>
            <person name="Schween G."/>
            <person name="Shiu S.-H."/>
            <person name="Stueber K."/>
            <person name="Theodoulou F.L."/>
            <person name="Tu H."/>
            <person name="Van de Peer Y."/>
            <person name="Verrier P.J."/>
            <person name="Waters E."/>
            <person name="Wood A."/>
            <person name="Yang L."/>
            <person name="Cove D."/>
            <person name="Cuming A."/>
            <person name="Hasebe M."/>
            <person name="Lucas S."/>
            <person name="Mishler D.B."/>
            <person name="Reski R."/>
            <person name="Grigoriev I."/>
            <person name="Quatrano R.S."/>
            <person name="Boore J.L."/>
        </authorList>
    </citation>
    <scope>NUCLEOTIDE SEQUENCE [LARGE SCALE GENOMIC DNA]</scope>
    <source>
        <strain evidence="1 2">cv. Gransden 2004</strain>
    </source>
</reference>
<evidence type="ECO:0000313" key="1">
    <source>
        <dbReference type="EnsemblPlants" id="PAC:32920613.CDS.1"/>
    </source>
</evidence>
<protein>
    <submittedName>
        <fullName evidence="1">Uncharacterized protein</fullName>
    </submittedName>
</protein>
<organism evidence="1 2">
    <name type="scientific">Physcomitrium patens</name>
    <name type="common">Spreading-leaved earth moss</name>
    <name type="synonym">Physcomitrella patens</name>
    <dbReference type="NCBI Taxonomy" id="3218"/>
    <lineage>
        <taxon>Eukaryota</taxon>
        <taxon>Viridiplantae</taxon>
        <taxon>Streptophyta</taxon>
        <taxon>Embryophyta</taxon>
        <taxon>Bryophyta</taxon>
        <taxon>Bryophytina</taxon>
        <taxon>Bryopsida</taxon>
        <taxon>Funariidae</taxon>
        <taxon>Funariales</taxon>
        <taxon>Funariaceae</taxon>
        <taxon>Physcomitrium</taxon>
    </lineage>
</organism>
<sequence>MLTKFGLYLVICGNSVEVHVLASLVRALTLFVIYGAMSSLPRPQGRKTLTVVKCGIEVYLVFSWSIPQEISLVTRATYHSRSLSEAQTSHGTVGLRDVMTS</sequence>
<keyword evidence="2" id="KW-1185">Reference proteome</keyword>
<name>A0A7I4ES68_PHYPA</name>
<dbReference type="EnsemblPlants" id="Pp3c4_10900V3.1">
    <property type="protein sequence ID" value="PAC:32920613.CDS.1"/>
    <property type="gene ID" value="Pp3c4_10900"/>
</dbReference>
<dbReference type="EMBL" id="ABEU02000004">
    <property type="status" value="NOT_ANNOTATED_CDS"/>
    <property type="molecule type" value="Genomic_DNA"/>
</dbReference>
<dbReference type="Proteomes" id="UP000006727">
    <property type="component" value="Chromosome 4"/>
</dbReference>
<dbReference type="Gramene" id="Pp3c4_10900V3.1">
    <property type="protein sequence ID" value="PAC:32920613.CDS.1"/>
    <property type="gene ID" value="Pp3c4_10900"/>
</dbReference>
<dbReference type="AlphaFoldDB" id="A0A7I4ES68"/>